<evidence type="ECO:0000256" key="6">
    <source>
        <dbReference type="SAM" id="SignalP"/>
    </source>
</evidence>
<dbReference type="CDD" id="cd00041">
    <property type="entry name" value="CUB"/>
    <property type="match status" value="2"/>
</dbReference>
<feature type="region of interest" description="Disordered" evidence="4">
    <location>
        <begin position="353"/>
        <end position="407"/>
    </location>
</feature>
<keyword evidence="2" id="KW-1015">Disulfide bond</keyword>
<sequence length="407" mass="46287">MSQEMTAFYRFACLIILFRKCLTVLQEECEVQLTNLNGTITSLSSIPNQTDSPSKFSCKWNIQLKDATKHRHVELQFTVFVLSASLPHCSDGDYVELFVGCKNSTSIGKFCGHTPLPIIYSFDHCLQVVLHIHSVAGGRTRSEFLAFYNQRLLSKDGCGKDLHSKARHGNVFSPHWPLPYPNYVDCVWHIITGPRLHVKLIFYDFDVRLTHLCEVDFVKVNTGAEFDRRGYTSDKRNCGRRGPFVLTLREDSIYIHFKSGPTSGNRGFMAGFLAYGIDDQENNSQVVIVLGVIFSILFALAGRTLLAKIIQRNKLDKNSSFRRLRKSIKSVGALWRGTHELERRESVAARWKTSFSDSETEEERSPRTTPPKSVTFKKVTPGRMNESAKTCYITKSTKDSIDEMPRH</sequence>
<dbReference type="Pfam" id="PF00431">
    <property type="entry name" value="CUB"/>
    <property type="match status" value="2"/>
</dbReference>
<dbReference type="InterPro" id="IPR000859">
    <property type="entry name" value="CUB_dom"/>
</dbReference>
<evidence type="ECO:0000259" key="7">
    <source>
        <dbReference type="PROSITE" id="PS01180"/>
    </source>
</evidence>
<keyword evidence="6" id="KW-0732">Signal</keyword>
<feature type="transmembrane region" description="Helical" evidence="5">
    <location>
        <begin position="286"/>
        <end position="306"/>
    </location>
</feature>
<evidence type="ECO:0000313" key="8">
    <source>
        <dbReference type="EMBL" id="KAK2551294.1"/>
    </source>
</evidence>
<feature type="signal peptide" evidence="6">
    <location>
        <begin position="1"/>
        <end position="23"/>
    </location>
</feature>
<evidence type="ECO:0000256" key="3">
    <source>
        <dbReference type="PROSITE-ProRule" id="PRU00059"/>
    </source>
</evidence>
<dbReference type="SUPFAM" id="SSF49854">
    <property type="entry name" value="Spermadhesin, CUB domain"/>
    <property type="match status" value="2"/>
</dbReference>
<dbReference type="InterPro" id="IPR035914">
    <property type="entry name" value="Sperma_CUB_dom_sf"/>
</dbReference>
<evidence type="ECO:0000256" key="4">
    <source>
        <dbReference type="SAM" id="MobiDB-lite"/>
    </source>
</evidence>
<dbReference type="AlphaFoldDB" id="A0AAD9PYA1"/>
<evidence type="ECO:0000256" key="5">
    <source>
        <dbReference type="SAM" id="Phobius"/>
    </source>
</evidence>
<dbReference type="PROSITE" id="PS01180">
    <property type="entry name" value="CUB"/>
    <property type="match status" value="2"/>
</dbReference>
<keyword evidence="9" id="KW-1185">Reference proteome</keyword>
<comment type="caution">
    <text evidence="3">Lacks conserved residue(s) required for the propagation of feature annotation.</text>
</comment>
<dbReference type="Proteomes" id="UP001249851">
    <property type="component" value="Unassembled WGS sequence"/>
</dbReference>
<dbReference type="PANTHER" id="PTHR24251">
    <property type="entry name" value="OVOCHYMASE-RELATED"/>
    <property type="match status" value="1"/>
</dbReference>
<reference evidence="8" key="1">
    <citation type="journal article" date="2023" name="G3 (Bethesda)">
        <title>Whole genome assembly and annotation of the endangered Caribbean coral Acropora cervicornis.</title>
        <authorList>
            <person name="Selwyn J.D."/>
            <person name="Vollmer S.V."/>
        </authorList>
    </citation>
    <scope>NUCLEOTIDE SEQUENCE</scope>
    <source>
        <strain evidence="8">K2</strain>
    </source>
</reference>
<comment type="caution">
    <text evidence="8">The sequence shown here is derived from an EMBL/GenBank/DDBJ whole genome shotgun (WGS) entry which is preliminary data.</text>
</comment>
<reference evidence="8" key="2">
    <citation type="journal article" date="2023" name="Science">
        <title>Genomic signatures of disease resistance in endangered staghorn corals.</title>
        <authorList>
            <person name="Vollmer S.V."/>
            <person name="Selwyn J.D."/>
            <person name="Despard B.A."/>
            <person name="Roesel C.L."/>
        </authorList>
    </citation>
    <scope>NUCLEOTIDE SEQUENCE</scope>
    <source>
        <strain evidence="8">K2</strain>
    </source>
</reference>
<keyword evidence="5" id="KW-1133">Transmembrane helix</keyword>
<feature type="domain" description="CUB" evidence="7">
    <location>
        <begin position="158"/>
        <end position="275"/>
    </location>
</feature>
<dbReference type="SMART" id="SM00042">
    <property type="entry name" value="CUB"/>
    <property type="match status" value="2"/>
</dbReference>
<keyword evidence="5" id="KW-0812">Transmembrane</keyword>
<feature type="domain" description="CUB" evidence="7">
    <location>
        <begin position="29"/>
        <end position="151"/>
    </location>
</feature>
<name>A0AAD9PYA1_ACRCE</name>
<feature type="compositionally biased region" description="Basic and acidic residues" evidence="4">
    <location>
        <begin position="396"/>
        <end position="407"/>
    </location>
</feature>
<feature type="chain" id="PRO_5042128431" evidence="6">
    <location>
        <begin position="24"/>
        <end position="407"/>
    </location>
</feature>
<proteinExistence type="predicted"/>
<keyword evidence="5" id="KW-0472">Membrane</keyword>
<dbReference type="EMBL" id="JARQWQ010000099">
    <property type="protein sequence ID" value="KAK2551294.1"/>
    <property type="molecule type" value="Genomic_DNA"/>
</dbReference>
<gene>
    <name evidence="8" type="ORF">P5673_027889</name>
</gene>
<dbReference type="Gene3D" id="2.60.120.290">
    <property type="entry name" value="Spermadhesin, CUB domain"/>
    <property type="match status" value="2"/>
</dbReference>
<protein>
    <submittedName>
        <fullName evidence="8">Cubilin</fullName>
    </submittedName>
</protein>
<evidence type="ECO:0000313" key="9">
    <source>
        <dbReference type="Proteomes" id="UP001249851"/>
    </source>
</evidence>
<evidence type="ECO:0000256" key="2">
    <source>
        <dbReference type="ARBA" id="ARBA00023157"/>
    </source>
</evidence>
<dbReference type="PANTHER" id="PTHR24251:SF30">
    <property type="entry name" value="MEMBRANE FRIZZLED-RELATED PROTEIN"/>
    <property type="match status" value="1"/>
</dbReference>
<keyword evidence="1" id="KW-0677">Repeat</keyword>
<organism evidence="8 9">
    <name type="scientific">Acropora cervicornis</name>
    <name type="common">Staghorn coral</name>
    <dbReference type="NCBI Taxonomy" id="6130"/>
    <lineage>
        <taxon>Eukaryota</taxon>
        <taxon>Metazoa</taxon>
        <taxon>Cnidaria</taxon>
        <taxon>Anthozoa</taxon>
        <taxon>Hexacorallia</taxon>
        <taxon>Scleractinia</taxon>
        <taxon>Astrocoeniina</taxon>
        <taxon>Acroporidae</taxon>
        <taxon>Acropora</taxon>
    </lineage>
</organism>
<accession>A0AAD9PYA1</accession>
<evidence type="ECO:0000256" key="1">
    <source>
        <dbReference type="ARBA" id="ARBA00022737"/>
    </source>
</evidence>